<keyword evidence="3" id="KW-0938">Abscisic acid signaling pathway</keyword>
<feature type="domain" description="Transcription factor CBF/NF-Y/archaeal histone" evidence="10">
    <location>
        <begin position="64"/>
        <end position="128"/>
    </location>
</feature>
<gene>
    <name evidence="11" type="ORF">OLC1_LOCUS14743</name>
</gene>
<evidence type="ECO:0000313" key="12">
    <source>
        <dbReference type="Proteomes" id="UP001161247"/>
    </source>
</evidence>
<feature type="region of interest" description="Disordered" evidence="9">
    <location>
        <begin position="1"/>
        <end position="20"/>
    </location>
</feature>
<accession>A0AAV1DH83</accession>
<evidence type="ECO:0000256" key="9">
    <source>
        <dbReference type="SAM" id="MobiDB-lite"/>
    </source>
</evidence>
<keyword evidence="12" id="KW-1185">Reference proteome</keyword>
<keyword evidence="7" id="KW-0804">Transcription</keyword>
<dbReference type="InterPro" id="IPR003958">
    <property type="entry name" value="CBFA_NFYB_domain"/>
</dbReference>
<evidence type="ECO:0000256" key="1">
    <source>
        <dbReference type="ARBA" id="ARBA00004123"/>
    </source>
</evidence>
<dbReference type="InterPro" id="IPR003956">
    <property type="entry name" value="Transcrpt_fac_NFYB/HAP3_CS"/>
</dbReference>
<dbReference type="InterPro" id="IPR027113">
    <property type="entry name" value="Transc_fact_NFYB/HAP3"/>
</dbReference>
<keyword evidence="6" id="KW-0010">Activator</keyword>
<evidence type="ECO:0000256" key="4">
    <source>
        <dbReference type="ARBA" id="ARBA00023015"/>
    </source>
</evidence>
<name>A0AAV1DH83_OLDCO</name>
<dbReference type="AlphaFoldDB" id="A0AAV1DH83"/>
<sequence length="205" mass="21868">MNIGTGLPLQVQPPAAPNNNQLNHPINTYVAASYGNGGGSNAVVAGGGGASDGGECAVREQDRFMPIANVVRIMRKILPAQAKISDDSKETIQECVSEFISFVTGEANERCLREQRKTITAEDVLWAMSKLGFDDYIEPLTLYLHRLREFDAAAAAPAGFFTPPPPPADVNATGEGPSSSSSQSVVVAMDNGEEDHQEVGHRNKE</sequence>
<evidence type="ECO:0000313" key="11">
    <source>
        <dbReference type="EMBL" id="CAI9106202.1"/>
    </source>
</evidence>
<organism evidence="11 12">
    <name type="scientific">Oldenlandia corymbosa var. corymbosa</name>
    <dbReference type="NCBI Taxonomy" id="529605"/>
    <lineage>
        <taxon>Eukaryota</taxon>
        <taxon>Viridiplantae</taxon>
        <taxon>Streptophyta</taxon>
        <taxon>Embryophyta</taxon>
        <taxon>Tracheophyta</taxon>
        <taxon>Spermatophyta</taxon>
        <taxon>Magnoliopsida</taxon>
        <taxon>eudicotyledons</taxon>
        <taxon>Gunneridae</taxon>
        <taxon>Pentapetalae</taxon>
        <taxon>asterids</taxon>
        <taxon>lamiids</taxon>
        <taxon>Gentianales</taxon>
        <taxon>Rubiaceae</taxon>
        <taxon>Rubioideae</taxon>
        <taxon>Spermacoceae</taxon>
        <taxon>Hedyotis-Oldenlandia complex</taxon>
        <taxon>Oldenlandia</taxon>
    </lineage>
</organism>
<evidence type="ECO:0000256" key="7">
    <source>
        <dbReference type="ARBA" id="ARBA00023163"/>
    </source>
</evidence>
<dbReference type="PRINTS" id="PR00615">
    <property type="entry name" value="CCAATSUBUNTA"/>
</dbReference>
<evidence type="ECO:0000256" key="3">
    <source>
        <dbReference type="ARBA" id="ARBA00022682"/>
    </source>
</evidence>
<evidence type="ECO:0000256" key="5">
    <source>
        <dbReference type="ARBA" id="ARBA00023125"/>
    </source>
</evidence>
<dbReference type="CDD" id="cd22907">
    <property type="entry name" value="HFD_NFYB"/>
    <property type="match status" value="1"/>
</dbReference>
<dbReference type="GO" id="GO:0001228">
    <property type="term" value="F:DNA-binding transcription activator activity, RNA polymerase II-specific"/>
    <property type="evidence" value="ECO:0007669"/>
    <property type="project" value="InterPro"/>
</dbReference>
<feature type="compositionally biased region" description="Low complexity" evidence="9">
    <location>
        <begin position="7"/>
        <end position="20"/>
    </location>
</feature>
<dbReference type="PANTHER" id="PTHR11064:SF196">
    <property type="entry name" value="NUCLEAR TRANSCRIPTION FACTOR Y SUBUNIT B-6"/>
    <property type="match status" value="1"/>
</dbReference>
<dbReference type="GO" id="GO:0000978">
    <property type="term" value="F:RNA polymerase II cis-regulatory region sequence-specific DNA binding"/>
    <property type="evidence" value="ECO:0007669"/>
    <property type="project" value="TreeGrafter"/>
</dbReference>
<comment type="subcellular location">
    <subcellularLocation>
        <location evidence="1">Nucleus</location>
    </subcellularLocation>
</comment>
<evidence type="ECO:0000256" key="8">
    <source>
        <dbReference type="ARBA" id="ARBA00023242"/>
    </source>
</evidence>
<dbReference type="Gene3D" id="1.10.20.10">
    <property type="entry name" value="Histone, subunit A"/>
    <property type="match status" value="1"/>
</dbReference>
<feature type="compositionally biased region" description="Low complexity" evidence="9">
    <location>
        <begin position="178"/>
        <end position="187"/>
    </location>
</feature>
<dbReference type="GO" id="GO:0009738">
    <property type="term" value="P:abscisic acid-activated signaling pathway"/>
    <property type="evidence" value="ECO:0007669"/>
    <property type="project" value="UniProtKB-KW"/>
</dbReference>
<keyword evidence="5" id="KW-0238">DNA-binding</keyword>
<protein>
    <submittedName>
        <fullName evidence="11">OLC1v1005295C1</fullName>
    </submittedName>
</protein>
<dbReference type="SUPFAM" id="SSF47113">
    <property type="entry name" value="Histone-fold"/>
    <property type="match status" value="1"/>
</dbReference>
<comment type="similarity">
    <text evidence="2">Belongs to the NFYB/HAP3 subunit family.</text>
</comment>
<dbReference type="InterPro" id="IPR009072">
    <property type="entry name" value="Histone-fold"/>
</dbReference>
<dbReference type="GO" id="GO:0016602">
    <property type="term" value="C:CCAAT-binding factor complex"/>
    <property type="evidence" value="ECO:0007669"/>
    <property type="project" value="InterPro"/>
</dbReference>
<dbReference type="PANTHER" id="PTHR11064">
    <property type="entry name" value="CCAAT-BINDING TRANSCRIPTION FACTOR-RELATED"/>
    <property type="match status" value="1"/>
</dbReference>
<evidence type="ECO:0000259" key="10">
    <source>
        <dbReference type="Pfam" id="PF00808"/>
    </source>
</evidence>
<dbReference type="Proteomes" id="UP001161247">
    <property type="component" value="Chromosome 5"/>
</dbReference>
<dbReference type="Pfam" id="PF00808">
    <property type="entry name" value="CBFD_NFYB_HMF"/>
    <property type="match status" value="1"/>
</dbReference>
<evidence type="ECO:0000256" key="6">
    <source>
        <dbReference type="ARBA" id="ARBA00023159"/>
    </source>
</evidence>
<dbReference type="FunFam" id="1.10.20.10:FF:000049">
    <property type="entry name" value="Nuclear transcription factor Y subunit B-6"/>
    <property type="match status" value="1"/>
</dbReference>
<feature type="region of interest" description="Disordered" evidence="9">
    <location>
        <begin position="161"/>
        <end position="205"/>
    </location>
</feature>
<reference evidence="11" key="1">
    <citation type="submission" date="2023-03" db="EMBL/GenBank/DDBJ databases">
        <authorList>
            <person name="Julca I."/>
        </authorList>
    </citation>
    <scope>NUCLEOTIDE SEQUENCE</scope>
</reference>
<dbReference type="PROSITE" id="PS00685">
    <property type="entry name" value="NFYB_HAP3"/>
    <property type="match status" value="1"/>
</dbReference>
<proteinExistence type="inferred from homology"/>
<keyword evidence="8" id="KW-0539">Nucleus</keyword>
<dbReference type="EMBL" id="OX459122">
    <property type="protein sequence ID" value="CAI9106202.1"/>
    <property type="molecule type" value="Genomic_DNA"/>
</dbReference>
<keyword evidence="4" id="KW-0805">Transcription regulation</keyword>
<dbReference type="GO" id="GO:0046982">
    <property type="term" value="F:protein heterodimerization activity"/>
    <property type="evidence" value="ECO:0007669"/>
    <property type="project" value="InterPro"/>
</dbReference>
<evidence type="ECO:0000256" key="2">
    <source>
        <dbReference type="ARBA" id="ARBA00009053"/>
    </source>
</evidence>